<protein>
    <submittedName>
        <fullName evidence="1">Uncharacterized protein</fullName>
    </submittedName>
</protein>
<name>A0ACC3DMN2_9PEZI</name>
<accession>A0ACC3DMN2</accession>
<evidence type="ECO:0000313" key="1">
    <source>
        <dbReference type="EMBL" id="KAK3077765.1"/>
    </source>
</evidence>
<organism evidence="1 2">
    <name type="scientific">Coniosporium uncinatum</name>
    <dbReference type="NCBI Taxonomy" id="93489"/>
    <lineage>
        <taxon>Eukaryota</taxon>
        <taxon>Fungi</taxon>
        <taxon>Dikarya</taxon>
        <taxon>Ascomycota</taxon>
        <taxon>Pezizomycotina</taxon>
        <taxon>Dothideomycetes</taxon>
        <taxon>Dothideomycetes incertae sedis</taxon>
        <taxon>Coniosporium</taxon>
    </lineage>
</organism>
<dbReference type="Proteomes" id="UP001186974">
    <property type="component" value="Unassembled WGS sequence"/>
</dbReference>
<sequence length="72" mass="8066">MLIALLSDKNKEHPLRKLLGTRQGSPMAGVFFSGFKARFSQYDSIYEPGIGVPTLHVMGENDQLVSRVRTCR</sequence>
<feature type="non-terminal residue" evidence="1">
    <location>
        <position position="72"/>
    </location>
</feature>
<keyword evidence="2" id="KW-1185">Reference proteome</keyword>
<dbReference type="EMBL" id="JAWDJW010002529">
    <property type="protein sequence ID" value="KAK3077765.1"/>
    <property type="molecule type" value="Genomic_DNA"/>
</dbReference>
<evidence type="ECO:0000313" key="2">
    <source>
        <dbReference type="Proteomes" id="UP001186974"/>
    </source>
</evidence>
<reference evidence="1" key="1">
    <citation type="submission" date="2024-09" db="EMBL/GenBank/DDBJ databases">
        <title>Black Yeasts Isolated from many extreme environments.</title>
        <authorList>
            <person name="Coleine C."/>
            <person name="Stajich J.E."/>
            <person name="Selbmann L."/>
        </authorList>
    </citation>
    <scope>NUCLEOTIDE SEQUENCE</scope>
    <source>
        <strain evidence="1">CCFEE 5737</strain>
    </source>
</reference>
<proteinExistence type="predicted"/>
<comment type="caution">
    <text evidence="1">The sequence shown here is derived from an EMBL/GenBank/DDBJ whole genome shotgun (WGS) entry which is preliminary data.</text>
</comment>
<gene>
    <name evidence="1" type="ORF">LTS18_009370</name>
</gene>